<protein>
    <submittedName>
        <fullName evidence="1">Uncharacterized protein</fullName>
    </submittedName>
</protein>
<dbReference type="InterPro" id="IPR055597">
    <property type="entry name" value="DUF7173"/>
</dbReference>
<dbReference type="Proteomes" id="UP000257039">
    <property type="component" value="Unassembled WGS sequence"/>
</dbReference>
<evidence type="ECO:0000313" key="2">
    <source>
        <dbReference type="EMBL" id="RDH41573.1"/>
    </source>
</evidence>
<proteinExistence type="predicted"/>
<comment type="caution">
    <text evidence="1">The sequence shown here is derived from an EMBL/GenBank/DDBJ whole genome shotgun (WGS) entry which is preliminary data.</text>
</comment>
<organism evidence="1 3">
    <name type="scientific">Zooshikella ganghwensis</name>
    <dbReference type="NCBI Taxonomy" id="202772"/>
    <lineage>
        <taxon>Bacteria</taxon>
        <taxon>Pseudomonadati</taxon>
        <taxon>Pseudomonadota</taxon>
        <taxon>Gammaproteobacteria</taxon>
        <taxon>Oceanospirillales</taxon>
        <taxon>Zooshikellaceae</taxon>
        <taxon>Zooshikella</taxon>
    </lineage>
</organism>
<dbReference type="AlphaFoldDB" id="A0A4P9VH68"/>
<reference evidence="1 3" key="1">
    <citation type="submission" date="2017-04" db="EMBL/GenBank/DDBJ databases">
        <title>Draft genome sequence of Zooshikella ganghwensis VG4 isolated from Red Sea sediments.</title>
        <authorList>
            <person name="Rehman Z."/>
            <person name="Alam I."/>
            <person name="Kamau A."/>
            <person name="Bajic V."/>
            <person name="Leiknes T."/>
        </authorList>
    </citation>
    <scope>NUCLEOTIDE SEQUENCE [LARGE SCALE GENOMIC DNA]</scope>
    <source>
        <strain evidence="1 3">VG4</strain>
    </source>
</reference>
<dbReference type="EMBL" id="NDXW01000008">
    <property type="protein sequence ID" value="RDH41467.1"/>
    <property type="molecule type" value="Genomic_DNA"/>
</dbReference>
<sequence>MNLMRPVTMDEKEATREALDYYAALLEQAKLREAEAREHRISIEERIVELMGCELEGSRSETTPRFKVRTTSKFDRKVDQTKVSHVKRLVGEETFNKIFRTKYEVDVKALRSLRDESQRKYAMVTNVITTTPSKTSVVVESVH</sequence>
<name>A0A4P9VH68_9GAMM</name>
<accession>A0A4P9VH68</accession>
<dbReference type="EMBL" id="NDXW01000007">
    <property type="protein sequence ID" value="RDH41573.1"/>
    <property type="molecule type" value="Genomic_DNA"/>
</dbReference>
<keyword evidence="3" id="KW-1185">Reference proteome</keyword>
<dbReference type="Pfam" id="PF23791">
    <property type="entry name" value="DUF7173"/>
    <property type="match status" value="1"/>
</dbReference>
<evidence type="ECO:0000313" key="1">
    <source>
        <dbReference type="EMBL" id="RDH41467.1"/>
    </source>
</evidence>
<evidence type="ECO:0000313" key="3">
    <source>
        <dbReference type="Proteomes" id="UP000257039"/>
    </source>
</evidence>
<gene>
    <name evidence="2" type="ORF">B9G39_27895</name>
    <name evidence="1" type="ORF">B9G39_28030</name>
</gene>